<dbReference type="InterPro" id="IPR011333">
    <property type="entry name" value="SKP1/BTB/POZ_sf"/>
</dbReference>
<dbReference type="SMART" id="SM00584">
    <property type="entry name" value="TLDc"/>
    <property type="match status" value="1"/>
</dbReference>
<proteinExistence type="predicted"/>
<organism evidence="3 4">
    <name type="scientific">Rhizophagus clarus</name>
    <dbReference type="NCBI Taxonomy" id="94130"/>
    <lineage>
        <taxon>Eukaryota</taxon>
        <taxon>Fungi</taxon>
        <taxon>Fungi incertae sedis</taxon>
        <taxon>Mucoromycota</taxon>
        <taxon>Glomeromycotina</taxon>
        <taxon>Glomeromycetes</taxon>
        <taxon>Glomerales</taxon>
        <taxon>Glomeraceae</taxon>
        <taxon>Rhizophagus</taxon>
    </lineage>
</organism>
<dbReference type="PANTHER" id="PTHR24410">
    <property type="entry name" value="HL07962P-RELATED"/>
    <property type="match status" value="1"/>
</dbReference>
<evidence type="ECO:0000259" key="1">
    <source>
        <dbReference type="PROSITE" id="PS50097"/>
    </source>
</evidence>
<dbReference type="PROSITE" id="PS50097">
    <property type="entry name" value="BTB"/>
    <property type="match status" value="1"/>
</dbReference>
<dbReference type="EMBL" id="BLAL01000246">
    <property type="protein sequence ID" value="GES96130.1"/>
    <property type="molecule type" value="Genomic_DNA"/>
</dbReference>
<feature type="domain" description="TLDc" evidence="2">
    <location>
        <begin position="290"/>
        <end position="464"/>
    </location>
</feature>
<dbReference type="CDD" id="cd18186">
    <property type="entry name" value="BTB_POZ_ZBTB_KLHL-like"/>
    <property type="match status" value="1"/>
</dbReference>
<dbReference type="PANTHER" id="PTHR24410:SF23">
    <property type="entry name" value="BTB DOMAIN-CONTAINING PROTEIN-RELATED"/>
    <property type="match status" value="1"/>
</dbReference>
<feature type="domain" description="BTB" evidence="1">
    <location>
        <begin position="21"/>
        <end position="91"/>
    </location>
</feature>
<protein>
    <submittedName>
        <fullName evidence="3">BTB/POZ protein</fullName>
    </submittedName>
</protein>
<dbReference type="AlphaFoldDB" id="A0A8H3M1B2"/>
<evidence type="ECO:0000313" key="3">
    <source>
        <dbReference type="EMBL" id="GES96130.1"/>
    </source>
</evidence>
<dbReference type="OrthoDB" id="25620at2759"/>
<dbReference type="InterPro" id="IPR051481">
    <property type="entry name" value="BTB-POZ/Galectin-3-binding"/>
</dbReference>
<reference evidence="3" key="1">
    <citation type="submission" date="2019-10" db="EMBL/GenBank/DDBJ databases">
        <title>Conservation and host-specific expression of non-tandemly repeated heterogenous ribosome RNA gene in arbuscular mycorrhizal fungi.</title>
        <authorList>
            <person name="Maeda T."/>
            <person name="Kobayashi Y."/>
            <person name="Nakagawa T."/>
            <person name="Ezawa T."/>
            <person name="Yamaguchi K."/>
            <person name="Bino T."/>
            <person name="Nishimoto Y."/>
            <person name="Shigenobu S."/>
            <person name="Kawaguchi M."/>
        </authorList>
    </citation>
    <scope>NUCLEOTIDE SEQUENCE</scope>
    <source>
        <strain evidence="3">HR1</strain>
    </source>
</reference>
<dbReference type="PROSITE" id="PS51886">
    <property type="entry name" value="TLDC"/>
    <property type="match status" value="1"/>
</dbReference>
<dbReference type="Pfam" id="PF00651">
    <property type="entry name" value="BTB"/>
    <property type="match status" value="1"/>
</dbReference>
<dbReference type="InterPro" id="IPR006571">
    <property type="entry name" value="TLDc_dom"/>
</dbReference>
<gene>
    <name evidence="3" type="ORF">RCL2_002277100</name>
</gene>
<name>A0A8H3M1B2_9GLOM</name>
<dbReference type="InterPro" id="IPR000210">
    <property type="entry name" value="BTB/POZ_dom"/>
</dbReference>
<dbReference type="SUPFAM" id="SSF54695">
    <property type="entry name" value="POZ domain"/>
    <property type="match status" value="1"/>
</dbReference>
<comment type="caution">
    <text evidence="3">The sequence shown here is derived from an EMBL/GenBank/DDBJ whole genome shotgun (WGS) entry which is preliminary data.</text>
</comment>
<dbReference type="Proteomes" id="UP000615446">
    <property type="component" value="Unassembled WGS sequence"/>
</dbReference>
<dbReference type="Gene3D" id="3.30.710.10">
    <property type="entry name" value="Potassium Channel Kv1.1, Chain A"/>
    <property type="match status" value="1"/>
</dbReference>
<evidence type="ECO:0000313" key="4">
    <source>
        <dbReference type="Proteomes" id="UP000615446"/>
    </source>
</evidence>
<dbReference type="SMART" id="SM00225">
    <property type="entry name" value="BTB"/>
    <property type="match status" value="1"/>
</dbReference>
<dbReference type="Pfam" id="PF07534">
    <property type="entry name" value="TLD"/>
    <property type="match status" value="1"/>
</dbReference>
<accession>A0A8H3M1B2</accession>
<sequence length="466" mass="54168">MKKPWFNRPFKRKENNQNFSVNFTLKNKDLSEDIAHSQILSARSPYFRAALSDNWAKKEGNTFILKKPNIPPSIFKVLLIYLYTGVIELEKIKNTSILKILVAADELSLQKLIDYIQSYLIDKKSEFLYNDPILILQLVFHNEDHAKLRDFCLEAICNEPEILFNKKDFLELDESLFLTLIKQDTLRIEELEIWKNLLIWAIARCSLSINISHPQNWTKRNFDLIRNEIKDFIPHIRWLQIPANEFWREVEPFKDLLPDDLYQDVIGFHLDPETDLSTIILPRRTAPISTLIKRNHFAVIASWIDKSKKCCYKKSMPYSFSLLYRASKDGFETQKFHELCDYKGATIIIAKIKNKKKLIGGYNPFDWKPYISGRDESYQPTSDSFIFSFVSKSSKNGKVIRVTSPYTAVSYGKNYGPCFGGGGDLKIENSSIMCKDNSSYSKINSIISKGSNYSLEDYEVFQVIKK</sequence>
<evidence type="ECO:0000259" key="2">
    <source>
        <dbReference type="PROSITE" id="PS51886"/>
    </source>
</evidence>